<protein>
    <submittedName>
        <fullName evidence="1">Uncharacterized protein</fullName>
    </submittedName>
</protein>
<sequence>MDAITLKEIKRDESTVHFKFEYPDKLSGFFLTNRYIVEYGTDISDVPESLLFIPWVANVCPVAWANGVAVELPALDERFLESLADVREAFRDMYPQFMDRGDIRCQTPVTNTGEERDTGTNALLFSGGVDALDTYYRHRDEEPTLVCIHGFDVDFHDTNAWTEKMERVSAFAQSRGLDLFFVRTNMMEFLDDFMLNAHFNRYLQSDWYDAVQQGLGLTGLCAPLAFTEGFETIYMADGASRKYDIKVGNHPKIVDNIAWGRTSVQSDGFEFTRQEKIERLAEFIRENGIHLHTCLKPGPGNCNKCEKCLRTAFGLVLAGLDPHQHGYRIDAESFDYAREQLESGGWKLGPAKATMWRDLQDHAHRETYQEPGAEAFFDWLARADIDRFVDYSNSSGSPAYKLARRLPRSPYVHTPRQQAANTIWDYLVEPYRSIADSRERKEATRTG</sequence>
<dbReference type="AlphaFoldDB" id="L9Y6T6"/>
<evidence type="ECO:0000313" key="1">
    <source>
        <dbReference type="EMBL" id="ELY69775.1"/>
    </source>
</evidence>
<dbReference type="PATRIC" id="fig|1227496.3.peg.876"/>
<evidence type="ECO:0000313" key="2">
    <source>
        <dbReference type="Proteomes" id="UP000011632"/>
    </source>
</evidence>
<reference evidence="1 2" key="1">
    <citation type="journal article" date="2014" name="PLoS Genet.">
        <title>Phylogenetically driven sequencing of extremely halophilic archaea reveals strategies for static and dynamic osmo-response.</title>
        <authorList>
            <person name="Becker E.A."/>
            <person name="Seitzer P.M."/>
            <person name="Tritt A."/>
            <person name="Larsen D."/>
            <person name="Krusor M."/>
            <person name="Yao A.I."/>
            <person name="Wu D."/>
            <person name="Madern D."/>
            <person name="Eisen J.A."/>
            <person name="Darling A.E."/>
            <person name="Facciotti M.T."/>
        </authorList>
    </citation>
    <scope>NUCLEOTIDE SEQUENCE [LARGE SCALE GENOMIC DNA]</scope>
    <source>
        <strain evidence="1 2">JCM 10478</strain>
    </source>
</reference>
<dbReference type="STRING" id="1227496.C489_04362"/>
<dbReference type="RefSeq" id="WP_006429929.1">
    <property type="nucleotide sequence ID" value="NZ_AOID01000014.1"/>
</dbReference>
<accession>L9Y6T6</accession>
<comment type="caution">
    <text evidence="1">The sequence shown here is derived from an EMBL/GenBank/DDBJ whole genome shotgun (WGS) entry which is preliminary data.</text>
</comment>
<keyword evidence="2" id="KW-1185">Reference proteome</keyword>
<dbReference type="OrthoDB" id="236780at2157"/>
<gene>
    <name evidence="1" type="ORF">C489_04362</name>
</gene>
<dbReference type="Proteomes" id="UP000011632">
    <property type="component" value="Unassembled WGS sequence"/>
</dbReference>
<dbReference type="EMBL" id="AOID01000014">
    <property type="protein sequence ID" value="ELY69775.1"/>
    <property type="molecule type" value="Genomic_DNA"/>
</dbReference>
<proteinExistence type="predicted"/>
<organism evidence="1 2">
    <name type="scientific">Natrinema versiforme JCM 10478</name>
    <dbReference type="NCBI Taxonomy" id="1227496"/>
    <lineage>
        <taxon>Archaea</taxon>
        <taxon>Methanobacteriati</taxon>
        <taxon>Methanobacteriota</taxon>
        <taxon>Stenosarchaea group</taxon>
        <taxon>Halobacteria</taxon>
        <taxon>Halobacteriales</taxon>
        <taxon>Natrialbaceae</taxon>
        <taxon>Natrinema</taxon>
    </lineage>
</organism>
<name>L9Y6T6_9EURY</name>